<keyword evidence="6 9" id="KW-0687">Ribonucleoprotein</keyword>
<dbReference type="InterPro" id="IPR001912">
    <property type="entry name" value="Ribosomal_uS4_N"/>
</dbReference>
<dbReference type="InterPro" id="IPR002942">
    <property type="entry name" value="S4_RNA-bd"/>
</dbReference>
<dbReference type="EMBL" id="CP003587">
    <property type="protein sequence ID" value="AGY58167.1"/>
    <property type="molecule type" value="Genomic_DNA"/>
</dbReference>
<dbReference type="Gene3D" id="1.10.1050.10">
    <property type="entry name" value="Ribosomal Protein S4 Delta 41, Chain A, domain 1"/>
    <property type="match status" value="1"/>
</dbReference>
<dbReference type="AlphaFoldDB" id="U5QGR1"/>
<name>U5QGR1_GLOK1</name>
<dbReference type="NCBIfam" id="NF003717">
    <property type="entry name" value="PRK05327.1"/>
    <property type="match status" value="1"/>
</dbReference>
<evidence type="ECO:0000256" key="8">
    <source>
        <dbReference type="ARBA" id="ARBA00035254"/>
    </source>
</evidence>
<dbReference type="HOGENOM" id="CLU_092403_0_2_3"/>
<organism evidence="12 13">
    <name type="scientific">Gloeobacter kilaueensis (strain ATCC BAA-2537 / CCAP 1431/1 / ULC 316 / JS1)</name>
    <dbReference type="NCBI Taxonomy" id="1183438"/>
    <lineage>
        <taxon>Bacteria</taxon>
        <taxon>Bacillati</taxon>
        <taxon>Cyanobacteriota</taxon>
        <taxon>Cyanophyceae</taxon>
        <taxon>Gloeobacterales</taxon>
        <taxon>Gloeobacteraceae</taxon>
        <taxon>Gloeobacter</taxon>
    </lineage>
</organism>
<dbReference type="Proteomes" id="UP000017396">
    <property type="component" value="Chromosome"/>
</dbReference>
<evidence type="ECO:0000259" key="10">
    <source>
        <dbReference type="SMART" id="SM00363"/>
    </source>
</evidence>
<dbReference type="Gene3D" id="3.10.290.10">
    <property type="entry name" value="RNA-binding S4 domain"/>
    <property type="match status" value="1"/>
</dbReference>
<dbReference type="PROSITE" id="PS50889">
    <property type="entry name" value="S4"/>
    <property type="match status" value="1"/>
</dbReference>
<dbReference type="SUPFAM" id="SSF55174">
    <property type="entry name" value="Alpha-L RNA-binding motif"/>
    <property type="match status" value="1"/>
</dbReference>
<evidence type="ECO:0000256" key="6">
    <source>
        <dbReference type="ARBA" id="ARBA00023274"/>
    </source>
</evidence>
<gene>
    <name evidence="9 12" type="primary">rpsD</name>
    <name evidence="9" type="synonym">rps4</name>
    <name evidence="12" type="ORF">GKIL_1921</name>
</gene>
<dbReference type="NCBIfam" id="TIGR01017">
    <property type="entry name" value="rpsD_bact"/>
    <property type="match status" value="1"/>
</dbReference>
<sequence length="206" mass="23406">MARYTGPVCKLCRAVGMKLYLKGIRCSSPKCAIERRNTRPGVHGQSRQKLSEYAIRLKEKQKARWTYGILEKQFRRTFSDAGRSKGNTGAKFLELLERRLDNVIYRLGFATSRPQARQWVNHGHFAVNGRRVSIPSYRVRPGDQIAVLPGSAAFVKAGLEVASLPHPPKWLEVNRETISATVKALPEREDIDTPVQELLIVEFYSR</sequence>
<comment type="function">
    <text evidence="9">With S5 and S12 plays an important role in translational accuracy.</text>
</comment>
<proteinExistence type="inferred from homology"/>
<dbReference type="STRING" id="1183438.GKIL_1921"/>
<dbReference type="PATRIC" id="fig|1183438.3.peg.1881"/>
<dbReference type="Pfam" id="PF00163">
    <property type="entry name" value="Ribosomal_S4"/>
    <property type="match status" value="1"/>
</dbReference>
<dbReference type="FunFam" id="1.10.1050.10:FF:000001">
    <property type="entry name" value="30S ribosomal protein S4"/>
    <property type="match status" value="1"/>
</dbReference>
<dbReference type="PANTHER" id="PTHR11831">
    <property type="entry name" value="30S 40S RIBOSOMAL PROTEIN"/>
    <property type="match status" value="1"/>
</dbReference>
<evidence type="ECO:0000256" key="7">
    <source>
        <dbReference type="ARBA" id="ARBA00025813"/>
    </source>
</evidence>
<dbReference type="InterPro" id="IPR036986">
    <property type="entry name" value="S4_RNA-bd_sf"/>
</dbReference>
<feature type="domain" description="RNA-binding S4" evidence="10">
    <location>
        <begin position="98"/>
        <end position="160"/>
    </location>
</feature>
<evidence type="ECO:0000256" key="5">
    <source>
        <dbReference type="ARBA" id="ARBA00022980"/>
    </source>
</evidence>
<comment type="similarity">
    <text evidence="2 9">Belongs to the universal ribosomal protein uS4 family.</text>
</comment>
<evidence type="ECO:0000256" key="9">
    <source>
        <dbReference type="HAMAP-Rule" id="MF_01306"/>
    </source>
</evidence>
<dbReference type="GO" id="GO:0003735">
    <property type="term" value="F:structural constituent of ribosome"/>
    <property type="evidence" value="ECO:0007669"/>
    <property type="project" value="InterPro"/>
</dbReference>
<keyword evidence="5 9" id="KW-0689">Ribosomal protein</keyword>
<evidence type="ECO:0000256" key="2">
    <source>
        <dbReference type="ARBA" id="ARBA00007465"/>
    </source>
</evidence>
<dbReference type="FunFam" id="3.10.290.10:FF:000001">
    <property type="entry name" value="30S ribosomal protein S4"/>
    <property type="match status" value="1"/>
</dbReference>
<dbReference type="HAMAP" id="MF_01306_B">
    <property type="entry name" value="Ribosomal_uS4_B"/>
    <property type="match status" value="1"/>
</dbReference>
<dbReference type="SMART" id="SM00363">
    <property type="entry name" value="S4"/>
    <property type="match status" value="1"/>
</dbReference>
<dbReference type="SMART" id="SM01390">
    <property type="entry name" value="Ribosomal_S4"/>
    <property type="match status" value="1"/>
</dbReference>
<evidence type="ECO:0000313" key="12">
    <source>
        <dbReference type="EMBL" id="AGY58167.1"/>
    </source>
</evidence>
<evidence type="ECO:0000313" key="13">
    <source>
        <dbReference type="Proteomes" id="UP000017396"/>
    </source>
</evidence>
<dbReference type="GO" id="GO:0042274">
    <property type="term" value="P:ribosomal small subunit biogenesis"/>
    <property type="evidence" value="ECO:0007669"/>
    <property type="project" value="TreeGrafter"/>
</dbReference>
<dbReference type="RefSeq" id="WP_023173292.1">
    <property type="nucleotide sequence ID" value="NC_022600.1"/>
</dbReference>
<accession>U5QGR1</accession>
<dbReference type="CDD" id="cd00165">
    <property type="entry name" value="S4"/>
    <property type="match status" value="1"/>
</dbReference>
<evidence type="ECO:0000256" key="3">
    <source>
        <dbReference type="ARBA" id="ARBA00022730"/>
    </source>
</evidence>
<keyword evidence="4 9" id="KW-0694">RNA-binding</keyword>
<protein>
    <recommendedName>
        <fullName evidence="8 9">Small ribosomal subunit protein uS4</fullName>
    </recommendedName>
</protein>
<comment type="subunit">
    <text evidence="7 9">Part of the 30S ribosomal subunit. Contacts protein S5. The interaction surface between S4 and S5 is involved in control of translational fidelity.</text>
</comment>
<dbReference type="OrthoDB" id="9803672at2"/>
<dbReference type="eggNOG" id="COG0522">
    <property type="taxonomic scope" value="Bacteria"/>
</dbReference>
<dbReference type="GO" id="GO:0019843">
    <property type="term" value="F:rRNA binding"/>
    <property type="evidence" value="ECO:0007669"/>
    <property type="project" value="UniProtKB-UniRule"/>
</dbReference>
<comment type="function">
    <text evidence="1 9">One of the primary rRNA binding proteins, it binds directly to 16S rRNA where it nucleates assembly of the body of the 30S subunit.</text>
</comment>
<evidence type="ECO:0000256" key="4">
    <source>
        <dbReference type="ARBA" id="ARBA00022884"/>
    </source>
</evidence>
<keyword evidence="3 9" id="KW-0699">rRNA-binding</keyword>
<evidence type="ECO:0000256" key="1">
    <source>
        <dbReference type="ARBA" id="ARBA00003866"/>
    </source>
</evidence>
<dbReference type="InterPro" id="IPR005709">
    <property type="entry name" value="Ribosomal_uS4_bac-type"/>
</dbReference>
<feature type="domain" description="Small ribosomal subunit protein uS4 N-terminal" evidence="11">
    <location>
        <begin position="3"/>
        <end position="97"/>
    </location>
</feature>
<dbReference type="PANTHER" id="PTHR11831:SF4">
    <property type="entry name" value="SMALL RIBOSOMAL SUBUNIT PROTEIN US4M"/>
    <property type="match status" value="1"/>
</dbReference>
<dbReference type="Pfam" id="PF01479">
    <property type="entry name" value="S4"/>
    <property type="match status" value="1"/>
</dbReference>
<dbReference type="GO" id="GO:0006412">
    <property type="term" value="P:translation"/>
    <property type="evidence" value="ECO:0007669"/>
    <property type="project" value="UniProtKB-UniRule"/>
</dbReference>
<keyword evidence="13" id="KW-1185">Reference proteome</keyword>
<dbReference type="GO" id="GO:0015935">
    <property type="term" value="C:small ribosomal subunit"/>
    <property type="evidence" value="ECO:0007669"/>
    <property type="project" value="InterPro"/>
</dbReference>
<reference evidence="12 13" key="1">
    <citation type="journal article" date="2013" name="PLoS ONE">
        <title>Cultivation and Complete Genome Sequencing of Gloeobacter kilaueensis sp. nov., from a Lava Cave in Kilauea Caldera, Hawai'i.</title>
        <authorList>
            <person name="Saw J.H."/>
            <person name="Schatz M."/>
            <person name="Brown M.V."/>
            <person name="Kunkel D.D."/>
            <person name="Foster J.S."/>
            <person name="Shick H."/>
            <person name="Christensen S."/>
            <person name="Hou S."/>
            <person name="Wan X."/>
            <person name="Donachie S.P."/>
        </authorList>
    </citation>
    <scope>NUCLEOTIDE SEQUENCE [LARGE SCALE GENOMIC DNA]</scope>
    <source>
        <strain evidence="13">JS</strain>
    </source>
</reference>
<dbReference type="KEGG" id="glj:GKIL_1921"/>
<dbReference type="InterPro" id="IPR022801">
    <property type="entry name" value="Ribosomal_uS4"/>
</dbReference>
<evidence type="ECO:0000259" key="11">
    <source>
        <dbReference type="SMART" id="SM01390"/>
    </source>
</evidence>